<accession>A0A7R9QY14</accession>
<dbReference type="EMBL" id="CAJPVJ010025879">
    <property type="protein sequence ID" value="CAG2179135.1"/>
    <property type="molecule type" value="Genomic_DNA"/>
</dbReference>
<dbReference type="Proteomes" id="UP000728032">
    <property type="component" value="Unassembled WGS sequence"/>
</dbReference>
<keyword evidence="3" id="KW-1185">Reference proteome</keyword>
<organism evidence="2">
    <name type="scientific">Oppiella nova</name>
    <dbReference type="NCBI Taxonomy" id="334625"/>
    <lineage>
        <taxon>Eukaryota</taxon>
        <taxon>Metazoa</taxon>
        <taxon>Ecdysozoa</taxon>
        <taxon>Arthropoda</taxon>
        <taxon>Chelicerata</taxon>
        <taxon>Arachnida</taxon>
        <taxon>Acari</taxon>
        <taxon>Acariformes</taxon>
        <taxon>Sarcoptiformes</taxon>
        <taxon>Oribatida</taxon>
        <taxon>Brachypylina</taxon>
        <taxon>Oppioidea</taxon>
        <taxon>Oppiidae</taxon>
        <taxon>Oppiella</taxon>
    </lineage>
</organism>
<gene>
    <name evidence="2" type="ORF">ONB1V03_LOCUS18559</name>
</gene>
<name>A0A7R9QY14_9ACAR</name>
<dbReference type="OrthoDB" id="3643at2759"/>
<feature type="domain" description="Hydantoinase B/oxoprolinase" evidence="1">
    <location>
        <begin position="3"/>
        <end position="59"/>
    </location>
</feature>
<protein>
    <recommendedName>
        <fullName evidence="1">Hydantoinase B/oxoprolinase domain-containing protein</fullName>
    </recommendedName>
</protein>
<evidence type="ECO:0000313" key="2">
    <source>
        <dbReference type="EMBL" id="CAD7661999.1"/>
    </source>
</evidence>
<proteinExistence type="predicted"/>
<reference evidence="2" key="1">
    <citation type="submission" date="2020-11" db="EMBL/GenBank/DDBJ databases">
        <authorList>
            <person name="Tran Van P."/>
        </authorList>
    </citation>
    <scope>NUCLEOTIDE SEQUENCE</scope>
</reference>
<dbReference type="EMBL" id="OC940704">
    <property type="protein sequence ID" value="CAD7661999.1"/>
    <property type="molecule type" value="Genomic_DNA"/>
</dbReference>
<dbReference type="AlphaFoldDB" id="A0A7R9QY14"/>
<dbReference type="Pfam" id="PF02538">
    <property type="entry name" value="Hydantoinase_B"/>
    <property type="match status" value="1"/>
</dbReference>
<feature type="non-terminal residue" evidence="2">
    <location>
        <position position="1"/>
    </location>
</feature>
<dbReference type="InterPro" id="IPR003692">
    <property type="entry name" value="Hydantoinase_B"/>
</dbReference>
<sequence>MFRKNLILSVLTERRVYSPYGMKGGEPGKRGKNLLKFHRNGRTVDLGAKNSVPTKNIQFFYNDNFGDTWDQLTKNIQFFYNDNFGDTWDQLVVFIWI</sequence>
<evidence type="ECO:0000313" key="3">
    <source>
        <dbReference type="Proteomes" id="UP000728032"/>
    </source>
</evidence>
<evidence type="ECO:0000259" key="1">
    <source>
        <dbReference type="Pfam" id="PF02538"/>
    </source>
</evidence>
<dbReference type="GO" id="GO:0003824">
    <property type="term" value="F:catalytic activity"/>
    <property type="evidence" value="ECO:0007669"/>
    <property type="project" value="InterPro"/>
</dbReference>